<dbReference type="Proteomes" id="UP000014500">
    <property type="component" value="Unassembled WGS sequence"/>
</dbReference>
<reference evidence="2" key="1">
    <citation type="submission" date="2011-05" db="EMBL/GenBank/DDBJ databases">
        <authorList>
            <person name="Richards S.R."/>
            <person name="Qu J."/>
            <person name="Jiang H."/>
            <person name="Jhangiani S.N."/>
            <person name="Agravi P."/>
            <person name="Goodspeed R."/>
            <person name="Gross S."/>
            <person name="Mandapat C."/>
            <person name="Jackson L."/>
            <person name="Mathew T."/>
            <person name="Pu L."/>
            <person name="Thornton R."/>
            <person name="Saada N."/>
            <person name="Wilczek-Boney K.B."/>
            <person name="Lee S."/>
            <person name="Kovar C."/>
            <person name="Wu Y."/>
            <person name="Scherer S.E."/>
            <person name="Worley K.C."/>
            <person name="Muzny D.M."/>
            <person name="Gibbs R."/>
        </authorList>
    </citation>
    <scope>NUCLEOTIDE SEQUENCE</scope>
    <source>
        <strain evidence="2">Brora</strain>
    </source>
</reference>
<dbReference type="EnsemblMetazoa" id="SMAR013704-RA">
    <property type="protein sequence ID" value="SMAR013704-PA"/>
    <property type="gene ID" value="SMAR013704"/>
</dbReference>
<keyword evidence="2" id="KW-1185">Reference proteome</keyword>
<evidence type="ECO:0000313" key="2">
    <source>
        <dbReference type="Proteomes" id="UP000014500"/>
    </source>
</evidence>
<evidence type="ECO:0000313" key="1">
    <source>
        <dbReference type="EnsemblMetazoa" id="SMAR013704-PA"/>
    </source>
</evidence>
<dbReference type="EMBL" id="JH431678">
    <property type="status" value="NOT_ANNOTATED_CDS"/>
    <property type="molecule type" value="Genomic_DNA"/>
</dbReference>
<sequence>MGPHVYPITVVMHFEGLLLHVPIGTLFQVSQPTSVSKMHQIVAHFYCALIRVNKVLVLPSACLVGQLRLNPDVGNRLRFFTKRIIYDI</sequence>
<accession>T1JIM3</accession>
<dbReference type="HOGENOM" id="CLU_2471913_0_0_1"/>
<proteinExistence type="predicted"/>
<protein>
    <submittedName>
        <fullName evidence="1">Uncharacterized protein</fullName>
    </submittedName>
</protein>
<organism evidence="1 2">
    <name type="scientific">Strigamia maritima</name>
    <name type="common">European centipede</name>
    <name type="synonym">Geophilus maritimus</name>
    <dbReference type="NCBI Taxonomy" id="126957"/>
    <lineage>
        <taxon>Eukaryota</taxon>
        <taxon>Metazoa</taxon>
        <taxon>Ecdysozoa</taxon>
        <taxon>Arthropoda</taxon>
        <taxon>Myriapoda</taxon>
        <taxon>Chilopoda</taxon>
        <taxon>Pleurostigmophora</taxon>
        <taxon>Geophilomorpha</taxon>
        <taxon>Linotaeniidae</taxon>
        <taxon>Strigamia</taxon>
    </lineage>
</organism>
<reference evidence="1" key="2">
    <citation type="submission" date="2015-02" db="UniProtKB">
        <authorList>
            <consortium name="EnsemblMetazoa"/>
        </authorList>
    </citation>
    <scope>IDENTIFICATION</scope>
</reference>
<dbReference type="AlphaFoldDB" id="T1JIM3"/>
<name>T1JIM3_STRMM</name>